<feature type="region of interest" description="Disordered" evidence="2">
    <location>
        <begin position="306"/>
        <end position="400"/>
    </location>
</feature>
<dbReference type="Proteomes" id="UP000014074">
    <property type="component" value="Unassembled WGS sequence"/>
</dbReference>
<dbReference type="GO" id="GO:0008270">
    <property type="term" value="F:zinc ion binding"/>
    <property type="evidence" value="ECO:0007669"/>
    <property type="project" value="UniProtKB-KW"/>
</dbReference>
<dbReference type="EMBL" id="KB933181">
    <property type="protein sequence ID" value="EON99053.1"/>
    <property type="molecule type" value="Genomic_DNA"/>
</dbReference>
<accession>R8BI98</accession>
<feature type="region of interest" description="Disordered" evidence="2">
    <location>
        <begin position="147"/>
        <end position="181"/>
    </location>
</feature>
<reference evidence="5" key="1">
    <citation type="journal article" date="2013" name="Genome Announc.">
        <title>Draft genome sequence of the ascomycete Phaeoacremonium aleophilum strain UCR-PA7, a causal agent of the esca disease complex in grapevines.</title>
        <authorList>
            <person name="Blanco-Ulate B."/>
            <person name="Rolshausen P."/>
            <person name="Cantu D."/>
        </authorList>
    </citation>
    <scope>NUCLEOTIDE SEQUENCE [LARGE SCALE GENOMIC DNA]</scope>
    <source>
        <strain evidence="5">UCR-PA7</strain>
    </source>
</reference>
<dbReference type="InterPro" id="IPR000571">
    <property type="entry name" value="Znf_CCCH"/>
</dbReference>
<evidence type="ECO:0000256" key="2">
    <source>
        <dbReference type="SAM" id="MobiDB-lite"/>
    </source>
</evidence>
<dbReference type="KEGG" id="tmn:UCRPA7_5445"/>
<gene>
    <name evidence="4" type="ORF">UCRPA7_5445</name>
</gene>
<dbReference type="HOGENOM" id="CLU_689255_0_0_1"/>
<evidence type="ECO:0000313" key="4">
    <source>
        <dbReference type="EMBL" id="EON99053.1"/>
    </source>
</evidence>
<feature type="compositionally biased region" description="Polar residues" evidence="2">
    <location>
        <begin position="170"/>
        <end position="179"/>
    </location>
</feature>
<dbReference type="PROSITE" id="PS50103">
    <property type="entry name" value="ZF_C3H1"/>
    <property type="match status" value="1"/>
</dbReference>
<organism evidence="4 5">
    <name type="scientific">Phaeoacremonium minimum (strain UCR-PA7)</name>
    <name type="common">Esca disease fungus</name>
    <name type="synonym">Togninia minima</name>
    <dbReference type="NCBI Taxonomy" id="1286976"/>
    <lineage>
        <taxon>Eukaryota</taxon>
        <taxon>Fungi</taxon>
        <taxon>Dikarya</taxon>
        <taxon>Ascomycota</taxon>
        <taxon>Pezizomycotina</taxon>
        <taxon>Sordariomycetes</taxon>
        <taxon>Sordariomycetidae</taxon>
        <taxon>Togniniales</taxon>
        <taxon>Togniniaceae</taxon>
        <taxon>Phaeoacremonium</taxon>
    </lineage>
</organism>
<keyword evidence="1" id="KW-0863">Zinc-finger</keyword>
<feature type="compositionally biased region" description="Basic and acidic residues" evidence="2">
    <location>
        <begin position="331"/>
        <end position="353"/>
    </location>
</feature>
<keyword evidence="1" id="KW-0479">Metal-binding</keyword>
<feature type="compositionally biased region" description="Low complexity" evidence="2">
    <location>
        <begin position="75"/>
        <end position="85"/>
    </location>
</feature>
<feature type="domain" description="C3H1-type" evidence="3">
    <location>
        <begin position="257"/>
        <end position="284"/>
    </location>
</feature>
<feature type="zinc finger region" description="C3H1-type" evidence="1">
    <location>
        <begin position="257"/>
        <end position="284"/>
    </location>
</feature>
<evidence type="ECO:0000259" key="3">
    <source>
        <dbReference type="PROSITE" id="PS50103"/>
    </source>
</evidence>
<name>R8BI98_PHAM7</name>
<dbReference type="GeneID" id="19326001"/>
<sequence>MDSINRAVELRDQLLPLLDELVKIGVVSDEVRGMVSEEINAGILTSMNEILTGVALTRDAKKSAVVSTKTRQHSAAPVKPAAPAVLDSPSTSNVAERSPAPTACKAPEKNAQSGGGSREEAKDITPPEQKKHEIRKYREQLRQMRRSMYGPDSAPSDRSASTIKHGDNAPNATPPNKEQQVVRYKSEDADDQDYDVYGSPIIKNSPATYRVTIDENHPDAIICPYWLESEASTNAEHSCDYPGDHEPYFHKVLNGKPKEPLECSFWHEGHCYRGSKCGFAHFRTRHGKVKDMTGKNDQKFPFTIAAEGASGTKRGLGDSRYARGNPTPALQKRDSPAPPGWEREDKALEDNTAKFRAFLGATSDKKPAPAEKKSSTTVAQSWDAPKNLPNHPGYNPSTFW</sequence>
<dbReference type="RefSeq" id="XP_007916183.1">
    <property type="nucleotide sequence ID" value="XM_007917992.1"/>
</dbReference>
<feature type="compositionally biased region" description="Basic and acidic residues" evidence="2">
    <location>
        <begin position="117"/>
        <end position="134"/>
    </location>
</feature>
<keyword evidence="1" id="KW-0862">Zinc</keyword>
<feature type="region of interest" description="Disordered" evidence="2">
    <location>
        <begin position="66"/>
        <end position="134"/>
    </location>
</feature>
<evidence type="ECO:0000256" key="1">
    <source>
        <dbReference type="PROSITE-ProRule" id="PRU00723"/>
    </source>
</evidence>
<proteinExistence type="predicted"/>
<keyword evidence="5" id="KW-1185">Reference proteome</keyword>
<evidence type="ECO:0000313" key="5">
    <source>
        <dbReference type="Proteomes" id="UP000014074"/>
    </source>
</evidence>
<feature type="compositionally biased region" description="Basic and acidic residues" evidence="2">
    <location>
        <begin position="363"/>
        <end position="374"/>
    </location>
</feature>
<protein>
    <recommendedName>
        <fullName evidence="3">C3H1-type domain-containing protein</fullName>
    </recommendedName>
</protein>
<dbReference type="AlphaFoldDB" id="R8BI98"/>